<name>A0ABV2KBA4_SPOPS</name>
<reference evidence="2 3" key="1">
    <citation type="submission" date="2024-06" db="EMBL/GenBank/DDBJ databases">
        <title>Sorghum-associated microbial communities from plants grown in Nebraska, USA.</title>
        <authorList>
            <person name="Schachtman D."/>
        </authorList>
    </citation>
    <scope>NUCLEOTIDE SEQUENCE [LARGE SCALE GENOMIC DNA]</scope>
    <source>
        <strain evidence="2 3">1288</strain>
    </source>
</reference>
<keyword evidence="1" id="KW-0472">Membrane</keyword>
<organism evidence="2 3">
    <name type="scientific">Sporosarcina psychrophila</name>
    <name type="common">Bacillus psychrophilus</name>
    <dbReference type="NCBI Taxonomy" id="1476"/>
    <lineage>
        <taxon>Bacteria</taxon>
        <taxon>Bacillati</taxon>
        <taxon>Bacillota</taxon>
        <taxon>Bacilli</taxon>
        <taxon>Bacillales</taxon>
        <taxon>Caryophanaceae</taxon>
        <taxon>Sporosarcina</taxon>
    </lineage>
</organism>
<gene>
    <name evidence="2" type="ORF">ABIC55_003483</name>
</gene>
<keyword evidence="1" id="KW-1133">Transmembrane helix</keyword>
<comment type="caution">
    <text evidence="2">The sequence shown here is derived from an EMBL/GenBank/DDBJ whole genome shotgun (WGS) entry which is preliminary data.</text>
</comment>
<accession>A0ABV2KBA4</accession>
<feature type="transmembrane region" description="Helical" evidence="1">
    <location>
        <begin position="6"/>
        <end position="29"/>
    </location>
</feature>
<evidence type="ECO:0000256" key="1">
    <source>
        <dbReference type="SAM" id="Phobius"/>
    </source>
</evidence>
<sequence length="156" mass="18017">MDRYDLIGLSVTILGTVIGIVSFIFTIYISKTATKIKKNLLTLHIQKEYKRSKESILKELAISYELVKDGGYIDSWKINEILINLNVYGKILSRKTLRTTRRLQKYNNSVGIGFKILKFTGEGNREKEIGLLLYKLISELQNDFNEKENLLEVILK</sequence>
<dbReference type="Proteomes" id="UP001549104">
    <property type="component" value="Unassembled WGS sequence"/>
</dbReference>
<keyword evidence="3" id="KW-1185">Reference proteome</keyword>
<proteinExistence type="predicted"/>
<evidence type="ECO:0000313" key="3">
    <source>
        <dbReference type="Proteomes" id="UP001549104"/>
    </source>
</evidence>
<dbReference type="RefSeq" id="WP_354313996.1">
    <property type="nucleotide sequence ID" value="NZ_JBEPME010000005.1"/>
</dbReference>
<evidence type="ECO:0000313" key="2">
    <source>
        <dbReference type="EMBL" id="MET3658366.1"/>
    </source>
</evidence>
<protein>
    <submittedName>
        <fullName evidence="2">Uncharacterized protein</fullName>
    </submittedName>
</protein>
<dbReference type="EMBL" id="JBEPME010000005">
    <property type="protein sequence ID" value="MET3658366.1"/>
    <property type="molecule type" value="Genomic_DNA"/>
</dbReference>
<keyword evidence="1" id="KW-0812">Transmembrane</keyword>